<feature type="region of interest" description="Disordered" evidence="1">
    <location>
        <begin position="42"/>
        <end position="70"/>
    </location>
</feature>
<evidence type="ECO:0000256" key="1">
    <source>
        <dbReference type="SAM" id="MobiDB-lite"/>
    </source>
</evidence>
<dbReference type="RefSeq" id="WP_354702190.1">
    <property type="nucleotide sequence ID" value="NZ_CP114014.1"/>
</dbReference>
<dbReference type="KEGG" id="parq:DSM112329_02544"/>
<feature type="compositionally biased region" description="Low complexity" evidence="1">
    <location>
        <begin position="42"/>
        <end position="63"/>
    </location>
</feature>
<reference evidence="2" key="1">
    <citation type="submission" date="2022-12" db="EMBL/GenBank/DDBJ databases">
        <title>Paraconexibacter alkalitolerans sp. nov. and Baekduia alba sp. nov., isolated from soil and emended description of the genera Paraconexibacter (Chun et al., 2020) and Baekduia (An et al., 2020).</title>
        <authorList>
            <person name="Vieira S."/>
            <person name="Huber K.J."/>
            <person name="Geppert A."/>
            <person name="Wolf J."/>
            <person name="Neumann-Schaal M."/>
            <person name="Muesken M."/>
            <person name="Overmann J."/>
        </authorList>
    </citation>
    <scope>NUCLEOTIDE SEQUENCE</scope>
    <source>
        <strain evidence="2">AEG42_29</strain>
    </source>
</reference>
<protein>
    <submittedName>
        <fullName evidence="2">Uncharacterized protein</fullName>
    </submittedName>
</protein>
<sequence length="70" mass="6830">MSGTHDLPLVGPGNELQLTIDGRAVPHHEVVAARSARLQPAAAPGADAGAATAGGVVPRVAPGQTSLSAD</sequence>
<name>A0AAU7AVL9_9ACTN</name>
<dbReference type="AlphaFoldDB" id="A0AAU7AVL9"/>
<accession>A0AAU7AVL9</accession>
<organism evidence="2">
    <name type="scientific">Paraconexibacter sp. AEG42_29</name>
    <dbReference type="NCBI Taxonomy" id="2997339"/>
    <lineage>
        <taxon>Bacteria</taxon>
        <taxon>Bacillati</taxon>
        <taxon>Actinomycetota</taxon>
        <taxon>Thermoleophilia</taxon>
        <taxon>Solirubrobacterales</taxon>
        <taxon>Paraconexibacteraceae</taxon>
        <taxon>Paraconexibacter</taxon>
    </lineage>
</organism>
<dbReference type="EMBL" id="CP114014">
    <property type="protein sequence ID" value="XAY05686.1"/>
    <property type="molecule type" value="Genomic_DNA"/>
</dbReference>
<proteinExistence type="predicted"/>
<evidence type="ECO:0000313" key="2">
    <source>
        <dbReference type="EMBL" id="XAY05686.1"/>
    </source>
</evidence>
<gene>
    <name evidence="2" type="ORF">DSM112329_02544</name>
</gene>